<keyword evidence="3" id="KW-1185">Reference proteome</keyword>
<reference evidence="2 3" key="1">
    <citation type="submission" date="2018-07" db="EMBL/GenBank/DDBJ databases">
        <title>Leeuwenhoekiella genomics.</title>
        <authorList>
            <person name="Tahon G."/>
            <person name="Willems A."/>
        </authorList>
    </citation>
    <scope>NUCLEOTIDE SEQUENCE [LARGE SCALE GENOMIC DNA]</scope>
    <source>
        <strain evidence="2 3">LMG 22550</strain>
    </source>
</reference>
<organism evidence="2 3">
    <name type="scientific">Leeuwenhoekiella aequorea</name>
    <dbReference type="NCBI Taxonomy" id="283736"/>
    <lineage>
        <taxon>Bacteria</taxon>
        <taxon>Pseudomonadati</taxon>
        <taxon>Bacteroidota</taxon>
        <taxon>Flavobacteriia</taxon>
        <taxon>Flavobacteriales</taxon>
        <taxon>Flavobacteriaceae</taxon>
        <taxon>Leeuwenhoekiella</taxon>
    </lineage>
</organism>
<dbReference type="SUPFAM" id="SSF55729">
    <property type="entry name" value="Acyl-CoA N-acyltransferases (Nat)"/>
    <property type="match status" value="1"/>
</dbReference>
<comment type="caution">
    <text evidence="2">The sequence shown here is derived from an EMBL/GenBank/DDBJ whole genome shotgun (WGS) entry which is preliminary data.</text>
</comment>
<dbReference type="CDD" id="cd04301">
    <property type="entry name" value="NAT_SF"/>
    <property type="match status" value="1"/>
</dbReference>
<dbReference type="GO" id="GO:0016747">
    <property type="term" value="F:acyltransferase activity, transferring groups other than amino-acyl groups"/>
    <property type="evidence" value="ECO:0007669"/>
    <property type="project" value="InterPro"/>
</dbReference>
<dbReference type="Proteomes" id="UP000289238">
    <property type="component" value="Unassembled WGS sequence"/>
</dbReference>
<accession>A0A4Q0PC12</accession>
<dbReference type="InterPro" id="IPR016181">
    <property type="entry name" value="Acyl_CoA_acyltransferase"/>
</dbReference>
<dbReference type="AlphaFoldDB" id="A0A4Q0PC12"/>
<name>A0A4Q0PC12_9FLAO</name>
<evidence type="ECO:0000259" key="1">
    <source>
        <dbReference type="PROSITE" id="PS51186"/>
    </source>
</evidence>
<evidence type="ECO:0000313" key="3">
    <source>
        <dbReference type="Proteomes" id="UP000289238"/>
    </source>
</evidence>
<proteinExistence type="predicted"/>
<dbReference type="PROSITE" id="PS51186">
    <property type="entry name" value="GNAT"/>
    <property type="match status" value="1"/>
</dbReference>
<dbReference type="InterPro" id="IPR000182">
    <property type="entry name" value="GNAT_dom"/>
</dbReference>
<dbReference type="Pfam" id="PF13673">
    <property type="entry name" value="Acetyltransf_10"/>
    <property type="match status" value="1"/>
</dbReference>
<dbReference type="EMBL" id="QOVM01000001">
    <property type="protein sequence ID" value="RXG24324.1"/>
    <property type="molecule type" value="Genomic_DNA"/>
</dbReference>
<feature type="domain" description="N-acetyltransferase" evidence="1">
    <location>
        <begin position="6"/>
        <end position="147"/>
    </location>
</feature>
<dbReference type="OrthoDB" id="9796171at2"/>
<sequence>MEIKILPFEQLTASKLYELLQLRAEVFIVEQNCVYQDIDGKDFKALHVLGYENNTLVAYTRIFNRGDYFEEASIGRVLTHTQYRKFGYGKVIMQASIDYLENQFKVDTIEISAQQYLGKFYTELGFNKVGEGYLEDNIPHIKMIKSK</sequence>
<gene>
    <name evidence="2" type="ORF">DSM00_111</name>
</gene>
<dbReference type="Gene3D" id="3.40.630.30">
    <property type="match status" value="1"/>
</dbReference>
<evidence type="ECO:0000313" key="2">
    <source>
        <dbReference type="EMBL" id="RXG24324.1"/>
    </source>
</evidence>
<protein>
    <submittedName>
        <fullName evidence="2">ElaA protein</fullName>
    </submittedName>
</protein>
<dbReference type="RefSeq" id="WP_128756073.1">
    <property type="nucleotide sequence ID" value="NZ_QOVM01000001.1"/>
</dbReference>